<sequence length="173" mass="19748">MSKLYIDTQINQLANASAYGIMVDESTRGEIKNFIMCYQFWNQSCQAPTAVMTHLQNILRCNADTISVTVVKYIERDGLDIAKCILWVTDNTAYMSGEKKYLEGDKNNEITNDFGLHLKIHANMSELMKESKLRLASSKISKENLTDGLNEIRKQRNKAKRHPLQEAQPQLFG</sequence>
<proteinExistence type="predicted"/>
<gene>
    <name evidence="1" type="ORF">GMARGA_LOCUS10252</name>
</gene>
<reference evidence="1 2" key="1">
    <citation type="submission" date="2021-06" db="EMBL/GenBank/DDBJ databases">
        <authorList>
            <person name="Kallberg Y."/>
            <person name="Tangrot J."/>
            <person name="Rosling A."/>
        </authorList>
    </citation>
    <scope>NUCLEOTIDE SEQUENCE [LARGE SCALE GENOMIC DNA]</scope>
    <source>
        <strain evidence="1 2">120-4 pot B 10/14</strain>
    </source>
</reference>
<organism evidence="1 2">
    <name type="scientific">Gigaspora margarita</name>
    <dbReference type="NCBI Taxonomy" id="4874"/>
    <lineage>
        <taxon>Eukaryota</taxon>
        <taxon>Fungi</taxon>
        <taxon>Fungi incertae sedis</taxon>
        <taxon>Mucoromycota</taxon>
        <taxon>Glomeromycotina</taxon>
        <taxon>Glomeromycetes</taxon>
        <taxon>Diversisporales</taxon>
        <taxon>Gigasporaceae</taxon>
        <taxon>Gigaspora</taxon>
    </lineage>
</organism>
<name>A0ABN7USS2_GIGMA</name>
<evidence type="ECO:0000313" key="1">
    <source>
        <dbReference type="EMBL" id="CAG8667886.1"/>
    </source>
</evidence>
<comment type="caution">
    <text evidence="1">The sequence shown here is derived from an EMBL/GenBank/DDBJ whole genome shotgun (WGS) entry which is preliminary data.</text>
</comment>
<feature type="non-terminal residue" evidence="1">
    <location>
        <position position="173"/>
    </location>
</feature>
<accession>A0ABN7USS2</accession>
<dbReference type="EMBL" id="CAJVQB010005690">
    <property type="protein sequence ID" value="CAG8667886.1"/>
    <property type="molecule type" value="Genomic_DNA"/>
</dbReference>
<keyword evidence="2" id="KW-1185">Reference proteome</keyword>
<evidence type="ECO:0000313" key="2">
    <source>
        <dbReference type="Proteomes" id="UP000789901"/>
    </source>
</evidence>
<protein>
    <submittedName>
        <fullName evidence="1">18943_t:CDS:1</fullName>
    </submittedName>
</protein>
<dbReference type="Proteomes" id="UP000789901">
    <property type="component" value="Unassembled WGS sequence"/>
</dbReference>